<name>A0A1F7KAT9_9BACT</name>
<organism evidence="1 2">
    <name type="scientific">Candidatus Roizmanbacteria bacterium RIFOXYA1_FULL_41_12</name>
    <dbReference type="NCBI Taxonomy" id="1802082"/>
    <lineage>
        <taxon>Bacteria</taxon>
        <taxon>Candidatus Roizmaniibacteriota</taxon>
    </lineage>
</organism>
<comment type="caution">
    <text evidence="1">The sequence shown here is derived from an EMBL/GenBank/DDBJ whole genome shotgun (WGS) entry which is preliminary data.</text>
</comment>
<dbReference type="AlphaFoldDB" id="A0A1F7KAT9"/>
<sequence length="605" mass="70576">MIEMALRLENKPNHENLTNDSVLIALQARLLLGGQALNWQEDNLSELRESDINDYQCREQTTYQLLSQASTRERKQYWRGKLGDQFEQQQQNWFDSVIRIFQQAREFIKTPSNSNWRNLFERLGINCLNFQKQDAEKLYHEYCGQSQTTVYIQKVLGLYKTKTSFDFAKIEQDLKAITWLANIFGQISSEAIRELIHAEAKLLNPNQKAILVSENNQDNRLNRLQDKEVAILKWLCPQDSRTDIWKYYRKEPSDPQYFPLESLGKRYFDNQFLAQALCDQDSRFASQGVTWVKQEMDLQERLFESSLNSVGITNQELEQTLIDAMQTYSNFVREKYHIQLPEIKRLYFLPIYGLKSKLLNPEGQALGFVQGTLPIIFADYGVIQEHAKRFGYERWGELTKKTLVEIMTRILKEVAPHELTHLLGDMAFWQNLSDENKTLPEKWALSLYKPIDFQNPNSDYTERGGGLMEACTVKMTTDWLQAMNHVVKVQAYPAEGQVLTALIELIATENQISQDDAFKYFARAYFLPGHLLELAKILSGENRCRPHFLSIIYALMNYEEVNHRYSLTLNFINNQLSQSQKQEIHSVIDQLNLMPAIKRSLLTQL</sequence>
<proteinExistence type="predicted"/>
<evidence type="ECO:0000313" key="2">
    <source>
        <dbReference type="Proteomes" id="UP000178450"/>
    </source>
</evidence>
<evidence type="ECO:0000313" key="1">
    <source>
        <dbReference type="EMBL" id="OGK64957.1"/>
    </source>
</evidence>
<accession>A0A1F7KAT9</accession>
<dbReference type="EMBL" id="MGBG01000013">
    <property type="protein sequence ID" value="OGK64957.1"/>
    <property type="molecule type" value="Genomic_DNA"/>
</dbReference>
<dbReference type="Proteomes" id="UP000178450">
    <property type="component" value="Unassembled WGS sequence"/>
</dbReference>
<reference evidence="1 2" key="1">
    <citation type="journal article" date="2016" name="Nat. Commun.">
        <title>Thousands of microbial genomes shed light on interconnected biogeochemical processes in an aquifer system.</title>
        <authorList>
            <person name="Anantharaman K."/>
            <person name="Brown C.T."/>
            <person name="Hug L.A."/>
            <person name="Sharon I."/>
            <person name="Castelle C.J."/>
            <person name="Probst A.J."/>
            <person name="Thomas B.C."/>
            <person name="Singh A."/>
            <person name="Wilkins M.J."/>
            <person name="Karaoz U."/>
            <person name="Brodie E.L."/>
            <person name="Williams K.H."/>
            <person name="Hubbard S.S."/>
            <person name="Banfield J.F."/>
        </authorList>
    </citation>
    <scope>NUCLEOTIDE SEQUENCE [LARGE SCALE GENOMIC DNA]</scope>
</reference>
<protein>
    <submittedName>
        <fullName evidence="1">Uncharacterized protein</fullName>
    </submittedName>
</protein>
<gene>
    <name evidence="1" type="ORF">A2209_04675</name>
</gene>